<dbReference type="InterPro" id="IPR010140">
    <property type="entry name" value="Histidinol_P_phosphatase_HisJ"/>
</dbReference>
<dbReference type="NCBIfam" id="TIGR01856">
    <property type="entry name" value="hisJ_fam"/>
    <property type="match status" value="1"/>
</dbReference>
<keyword evidence="1 2" id="KW-0378">Hydrolase</keyword>
<keyword evidence="2" id="KW-0028">Amino-acid biosynthesis</keyword>
<keyword evidence="5" id="KW-1185">Reference proteome</keyword>
<evidence type="ECO:0000256" key="1">
    <source>
        <dbReference type="ARBA" id="ARBA00022801"/>
    </source>
</evidence>
<proteinExistence type="inferred from homology"/>
<gene>
    <name evidence="4" type="ORF">KQI86_11335</name>
</gene>
<dbReference type="InterPro" id="IPR004013">
    <property type="entry name" value="PHP_dom"/>
</dbReference>
<organism evidence="4 5">
    <name type="scientific">Clostridium mobile</name>
    <dbReference type="NCBI Taxonomy" id="2841512"/>
    <lineage>
        <taxon>Bacteria</taxon>
        <taxon>Bacillati</taxon>
        <taxon>Bacillota</taxon>
        <taxon>Clostridia</taxon>
        <taxon>Eubacteriales</taxon>
        <taxon>Clostridiaceae</taxon>
        <taxon>Clostridium</taxon>
    </lineage>
</organism>
<dbReference type="RefSeq" id="WP_216439446.1">
    <property type="nucleotide sequence ID" value="NZ_JAHLQF010000002.1"/>
</dbReference>
<evidence type="ECO:0000256" key="2">
    <source>
        <dbReference type="RuleBase" id="RU366003"/>
    </source>
</evidence>
<dbReference type="Pfam" id="PF02811">
    <property type="entry name" value="PHP"/>
    <property type="match status" value="1"/>
</dbReference>
<dbReference type="Proteomes" id="UP000726170">
    <property type="component" value="Unassembled WGS sequence"/>
</dbReference>
<dbReference type="PANTHER" id="PTHR21039:SF0">
    <property type="entry name" value="HISTIDINOL-PHOSPHATASE"/>
    <property type="match status" value="1"/>
</dbReference>
<comment type="catalytic activity">
    <reaction evidence="2">
        <text>L-histidinol phosphate + H2O = L-histidinol + phosphate</text>
        <dbReference type="Rhea" id="RHEA:14465"/>
        <dbReference type="ChEBI" id="CHEBI:15377"/>
        <dbReference type="ChEBI" id="CHEBI:43474"/>
        <dbReference type="ChEBI" id="CHEBI:57699"/>
        <dbReference type="ChEBI" id="CHEBI:57980"/>
        <dbReference type="EC" id="3.1.3.15"/>
    </reaction>
</comment>
<dbReference type="NCBIfam" id="NF004086">
    <property type="entry name" value="PRK05588.1"/>
    <property type="match status" value="1"/>
</dbReference>
<dbReference type="EMBL" id="JAHLQF010000002">
    <property type="protein sequence ID" value="MBU5484929.1"/>
    <property type="molecule type" value="Genomic_DNA"/>
</dbReference>
<sequence length="260" mass="31035">MFDCHVHTEFSSDCKMKIEEVIKETQNNNLGVILTEHLDLNFPQEGDFIFNIDEYFEKYSKYRGDKLLLGVELGMRTDCVMENEEIAKNHPFDYVIGSVHLVKDGSDYYDIFGHELYEGKKKEEVYSNYLNHMYNCIKEHTFIDSLGHIDFMCRYSPYEDREIYYENYRETIDSIFKILVEREIALEINTRRFGDKEAVENLMNLYNKFRELGGKYVTIGSDAHVNKNIGNYFSDAFDLAEYCKLKPIYFRNRKKEYMKY</sequence>
<name>A0ABS6EKJ3_9CLOT</name>
<protein>
    <recommendedName>
        <fullName evidence="2">Histidinol-phosphatase</fullName>
        <shortName evidence="2">HolPase</shortName>
        <ecNumber evidence="2">3.1.3.15</ecNumber>
    </recommendedName>
</protein>
<reference evidence="4 5" key="1">
    <citation type="submission" date="2021-06" db="EMBL/GenBank/DDBJ databases">
        <authorList>
            <person name="Sun Q."/>
            <person name="Li D."/>
        </authorList>
    </citation>
    <scope>NUCLEOTIDE SEQUENCE [LARGE SCALE GENOMIC DNA]</scope>
    <source>
        <strain evidence="4 5">MSJ-11</strain>
    </source>
</reference>
<comment type="caution">
    <text evidence="4">The sequence shown here is derived from an EMBL/GenBank/DDBJ whole genome shotgun (WGS) entry which is preliminary data.</text>
</comment>
<accession>A0ABS6EKJ3</accession>
<keyword evidence="2" id="KW-0368">Histidine biosynthesis</keyword>
<evidence type="ECO:0000313" key="4">
    <source>
        <dbReference type="EMBL" id="MBU5484929.1"/>
    </source>
</evidence>
<dbReference type="PANTHER" id="PTHR21039">
    <property type="entry name" value="HISTIDINOL PHOSPHATASE-RELATED"/>
    <property type="match status" value="1"/>
</dbReference>
<dbReference type="EC" id="3.1.3.15" evidence="2"/>
<feature type="domain" description="PHP" evidence="3">
    <location>
        <begin position="3"/>
        <end position="190"/>
    </location>
</feature>
<evidence type="ECO:0000313" key="5">
    <source>
        <dbReference type="Proteomes" id="UP000726170"/>
    </source>
</evidence>
<comment type="similarity">
    <text evidence="2">Belongs to the PHP hydrolase family. HisK subfamily.</text>
</comment>
<comment type="pathway">
    <text evidence="2">Amino-acid biosynthesis; L-histidine biosynthesis; L-histidine from 5-phospho-alpha-D-ribose 1-diphosphate: step 8/9.</text>
</comment>
<evidence type="ECO:0000259" key="3">
    <source>
        <dbReference type="Pfam" id="PF02811"/>
    </source>
</evidence>